<evidence type="ECO:0000313" key="1">
    <source>
        <dbReference type="EMBL" id="PON78518.1"/>
    </source>
</evidence>
<dbReference type="EMBL" id="JXTB01000008">
    <property type="protein sequence ID" value="PON78518.1"/>
    <property type="molecule type" value="Genomic_DNA"/>
</dbReference>
<gene>
    <name evidence="1" type="ORF">PanWU01x14_017760</name>
</gene>
<dbReference type="SUPFAM" id="SSF52540">
    <property type="entry name" value="P-loop containing nucleoside triphosphate hydrolases"/>
    <property type="match status" value="1"/>
</dbReference>
<comment type="caution">
    <text evidence="1">The sequence shown here is derived from an EMBL/GenBank/DDBJ whole genome shotgun (WGS) entry which is preliminary data.</text>
</comment>
<dbReference type="Proteomes" id="UP000237105">
    <property type="component" value="Unassembled WGS sequence"/>
</dbReference>
<dbReference type="GO" id="GO:0016787">
    <property type="term" value="F:hydrolase activity"/>
    <property type="evidence" value="ECO:0007669"/>
    <property type="project" value="UniProtKB-KW"/>
</dbReference>
<dbReference type="OrthoDB" id="10251412at2759"/>
<dbReference type="AlphaFoldDB" id="A0A2P5DYZ9"/>
<dbReference type="PANTHER" id="PTHR23070">
    <property type="entry name" value="BCS1 AAA-TYPE ATPASE"/>
    <property type="match status" value="1"/>
</dbReference>
<accession>A0A2P5DYZ9</accession>
<proteinExistence type="predicted"/>
<protein>
    <submittedName>
        <fullName evidence="1">P-loop containing nucleoside triphosphate hydrolase</fullName>
    </submittedName>
</protein>
<reference evidence="2" key="1">
    <citation type="submission" date="2016-06" db="EMBL/GenBank/DDBJ databases">
        <title>Parallel loss of symbiosis genes in relatives of nitrogen-fixing non-legume Parasponia.</title>
        <authorList>
            <person name="Van Velzen R."/>
            <person name="Holmer R."/>
            <person name="Bu F."/>
            <person name="Rutten L."/>
            <person name="Van Zeijl A."/>
            <person name="Liu W."/>
            <person name="Santuari L."/>
            <person name="Cao Q."/>
            <person name="Sharma T."/>
            <person name="Shen D."/>
            <person name="Roswanjaya Y."/>
            <person name="Wardhani T."/>
            <person name="Kalhor M.S."/>
            <person name="Jansen J."/>
            <person name="Van den Hoogen J."/>
            <person name="Gungor B."/>
            <person name="Hartog M."/>
            <person name="Hontelez J."/>
            <person name="Verver J."/>
            <person name="Yang W.-C."/>
            <person name="Schijlen E."/>
            <person name="Repin R."/>
            <person name="Schilthuizen M."/>
            <person name="Schranz E."/>
            <person name="Heidstra R."/>
            <person name="Miyata K."/>
            <person name="Fedorova E."/>
            <person name="Kohlen W."/>
            <person name="Bisseling T."/>
            <person name="Smit S."/>
            <person name="Geurts R."/>
        </authorList>
    </citation>
    <scope>NUCLEOTIDE SEQUENCE [LARGE SCALE GENOMIC DNA]</scope>
    <source>
        <strain evidence="2">cv. WU1-14</strain>
    </source>
</reference>
<organism evidence="1 2">
    <name type="scientific">Parasponia andersonii</name>
    <name type="common">Sponia andersonii</name>
    <dbReference type="NCBI Taxonomy" id="3476"/>
    <lineage>
        <taxon>Eukaryota</taxon>
        <taxon>Viridiplantae</taxon>
        <taxon>Streptophyta</taxon>
        <taxon>Embryophyta</taxon>
        <taxon>Tracheophyta</taxon>
        <taxon>Spermatophyta</taxon>
        <taxon>Magnoliopsida</taxon>
        <taxon>eudicotyledons</taxon>
        <taxon>Gunneridae</taxon>
        <taxon>Pentapetalae</taxon>
        <taxon>rosids</taxon>
        <taxon>fabids</taxon>
        <taxon>Rosales</taxon>
        <taxon>Cannabaceae</taxon>
        <taxon>Parasponia</taxon>
    </lineage>
</organism>
<dbReference type="STRING" id="3476.A0A2P5DYZ9"/>
<keyword evidence="2" id="KW-1185">Reference proteome</keyword>
<dbReference type="Gene3D" id="3.40.50.300">
    <property type="entry name" value="P-loop containing nucleotide triphosphate hydrolases"/>
    <property type="match status" value="1"/>
</dbReference>
<evidence type="ECO:0000313" key="2">
    <source>
        <dbReference type="Proteomes" id="UP000237105"/>
    </source>
</evidence>
<dbReference type="InterPro" id="IPR027417">
    <property type="entry name" value="P-loop_NTPase"/>
</dbReference>
<name>A0A2P5DYZ9_PARAD</name>
<keyword evidence="1" id="KW-0378">Hydrolase</keyword>
<dbReference type="InterPro" id="IPR050747">
    <property type="entry name" value="Mitochondrial_chaperone_BCS1"/>
</dbReference>
<sequence length="156" mass="18292">MMFFKLEIITTQVKPTTETVQNIGDLFTFHLDQKSDHLSQVFTRNVGKSYSKHIFDQDIHWEWNEADLNDPMTFDNLALDLKLKKTLLEDLDSYINGKEYNKKIEKAWKRGYLLHGPPGTAKSSLAADHLKFDIFDLDLMNVYSDSNIIKIWLWHV</sequence>